<proteinExistence type="predicted"/>
<feature type="compositionally biased region" description="Gly residues" evidence="1">
    <location>
        <begin position="298"/>
        <end position="316"/>
    </location>
</feature>
<feature type="compositionally biased region" description="Basic and acidic residues" evidence="1">
    <location>
        <begin position="162"/>
        <end position="180"/>
    </location>
</feature>
<reference evidence="3" key="1">
    <citation type="journal article" date="2017" name="Nat. Commun.">
        <title>The asparagus genome sheds light on the origin and evolution of a young Y chromosome.</title>
        <authorList>
            <person name="Harkess A."/>
            <person name="Zhou J."/>
            <person name="Xu C."/>
            <person name="Bowers J.E."/>
            <person name="Van der Hulst R."/>
            <person name="Ayyampalayam S."/>
            <person name="Mercati F."/>
            <person name="Riccardi P."/>
            <person name="McKain M.R."/>
            <person name="Kakrana A."/>
            <person name="Tang H."/>
            <person name="Ray J."/>
            <person name="Groenendijk J."/>
            <person name="Arikit S."/>
            <person name="Mathioni S.M."/>
            <person name="Nakano M."/>
            <person name="Shan H."/>
            <person name="Telgmann-Rauber A."/>
            <person name="Kanno A."/>
            <person name="Yue Z."/>
            <person name="Chen H."/>
            <person name="Li W."/>
            <person name="Chen Y."/>
            <person name="Xu X."/>
            <person name="Zhang Y."/>
            <person name="Luo S."/>
            <person name="Chen H."/>
            <person name="Gao J."/>
            <person name="Mao Z."/>
            <person name="Pires J.C."/>
            <person name="Luo M."/>
            <person name="Kudrna D."/>
            <person name="Wing R.A."/>
            <person name="Meyers B.C."/>
            <person name="Yi K."/>
            <person name="Kong H."/>
            <person name="Lavrijsen P."/>
            <person name="Sunseri F."/>
            <person name="Falavigna A."/>
            <person name="Ye Y."/>
            <person name="Leebens-Mack J.H."/>
            <person name="Chen G."/>
        </authorList>
    </citation>
    <scope>NUCLEOTIDE SEQUENCE [LARGE SCALE GENOMIC DNA]</scope>
    <source>
        <strain evidence="3">cv. DH0086</strain>
    </source>
</reference>
<evidence type="ECO:0000313" key="2">
    <source>
        <dbReference type="EMBL" id="ONK72375.1"/>
    </source>
</evidence>
<evidence type="ECO:0000256" key="1">
    <source>
        <dbReference type="SAM" id="MobiDB-lite"/>
    </source>
</evidence>
<dbReference type="Gramene" id="ONK72375">
    <property type="protein sequence ID" value="ONK72375"/>
    <property type="gene ID" value="A4U43_C04F18760"/>
</dbReference>
<gene>
    <name evidence="2" type="ORF">A4U43_C04F18760</name>
</gene>
<protein>
    <submittedName>
        <fullName evidence="2">Uncharacterized protein</fullName>
    </submittedName>
</protein>
<feature type="compositionally biased region" description="Basic and acidic residues" evidence="1">
    <location>
        <begin position="237"/>
        <end position="250"/>
    </location>
</feature>
<feature type="region of interest" description="Disordered" evidence="1">
    <location>
        <begin position="1"/>
        <end position="70"/>
    </location>
</feature>
<name>A0A5P1F202_ASPOF</name>
<dbReference type="Proteomes" id="UP000243459">
    <property type="component" value="Chromosome 4"/>
</dbReference>
<organism evidence="2 3">
    <name type="scientific">Asparagus officinalis</name>
    <name type="common">Garden asparagus</name>
    <dbReference type="NCBI Taxonomy" id="4686"/>
    <lineage>
        <taxon>Eukaryota</taxon>
        <taxon>Viridiplantae</taxon>
        <taxon>Streptophyta</taxon>
        <taxon>Embryophyta</taxon>
        <taxon>Tracheophyta</taxon>
        <taxon>Spermatophyta</taxon>
        <taxon>Magnoliopsida</taxon>
        <taxon>Liliopsida</taxon>
        <taxon>Asparagales</taxon>
        <taxon>Asparagaceae</taxon>
        <taxon>Asparagoideae</taxon>
        <taxon>Asparagus</taxon>
    </lineage>
</organism>
<sequence length="376" mass="41062">MKSTEASGSFRNRRQRRDETAAFALRPRKESSGLIAGRRGGGARRGGVAGLGSFGRARSRSATQSIRGPDAFESGYELRAQIEPARAAFNRKPLRNPACKLDPVARGAHCFRPLRRVEAPSVGVSAFSVIRPGFRDRKRSGLTAGEPGLRYGDGREFAERRRFDGLNSSSRREFNGRSEVEEAGGGGGGRRRRRRRRRGRGDAAGGGKEGAWRFRAWRGAGSRGSCCCGVSAAGKRKERERMRRERAMREKRTKRRRCGVGVGGRMGRGGVGVKVRGRCWRGWWGSGGGERRRRRGGRGTPEEGGPGLEGKGISGKGGEGVGWVEGLRAGRGAVEGSSCFVHLSRGSGAGLWRGRRGRRERERGEKSGGWRFFDIY</sequence>
<feature type="region of interest" description="Disordered" evidence="1">
    <location>
        <begin position="287"/>
        <end position="316"/>
    </location>
</feature>
<dbReference type="EMBL" id="CM007384">
    <property type="protein sequence ID" value="ONK72375.1"/>
    <property type="molecule type" value="Genomic_DNA"/>
</dbReference>
<accession>A0A5P1F202</accession>
<feature type="compositionally biased region" description="Gly residues" evidence="1">
    <location>
        <begin position="38"/>
        <end position="53"/>
    </location>
</feature>
<dbReference type="AlphaFoldDB" id="A0A5P1F202"/>
<evidence type="ECO:0000313" key="3">
    <source>
        <dbReference type="Proteomes" id="UP000243459"/>
    </source>
</evidence>
<keyword evidence="3" id="KW-1185">Reference proteome</keyword>
<feature type="compositionally biased region" description="Basic residues" evidence="1">
    <location>
        <begin position="189"/>
        <end position="199"/>
    </location>
</feature>
<feature type="compositionally biased region" description="Polar residues" evidence="1">
    <location>
        <begin position="1"/>
        <end position="10"/>
    </location>
</feature>
<feature type="region of interest" description="Disordered" evidence="1">
    <location>
        <begin position="237"/>
        <end position="265"/>
    </location>
</feature>
<feature type="region of interest" description="Disordered" evidence="1">
    <location>
        <begin position="162"/>
        <end position="208"/>
    </location>
</feature>